<dbReference type="Pfam" id="PF00364">
    <property type="entry name" value="Biotin_lipoyl"/>
    <property type="match status" value="1"/>
</dbReference>
<evidence type="ECO:0000256" key="3">
    <source>
        <dbReference type="SAM" id="MobiDB-lite"/>
    </source>
</evidence>
<dbReference type="SUPFAM" id="SSF51230">
    <property type="entry name" value="Single hybrid motif"/>
    <property type="match status" value="1"/>
</dbReference>
<name>A0A9D7SQZ0_9BACT</name>
<evidence type="ECO:0000256" key="2">
    <source>
        <dbReference type="RuleBase" id="RU364072"/>
    </source>
</evidence>
<evidence type="ECO:0000256" key="1">
    <source>
        <dbReference type="ARBA" id="ARBA00003761"/>
    </source>
</evidence>
<comment type="function">
    <text evidence="1 2">This protein is a component of the acetyl coenzyme A carboxylase complex; first, biotin carboxylase catalyzes the carboxylation of the carrier protein and then the transcarboxylase transfers the carboxyl group to form malonyl-CoA.</text>
</comment>
<dbReference type="GO" id="GO:0006633">
    <property type="term" value="P:fatty acid biosynthetic process"/>
    <property type="evidence" value="ECO:0007669"/>
    <property type="project" value="UniProtKB-KW"/>
</dbReference>
<feature type="compositionally biased region" description="Low complexity" evidence="3">
    <location>
        <begin position="54"/>
        <end position="69"/>
    </location>
</feature>
<keyword evidence="2" id="KW-0443">Lipid metabolism</keyword>
<keyword evidence="2" id="KW-0275">Fatty acid biosynthesis</keyword>
<dbReference type="EMBL" id="JADKGY010000001">
    <property type="protein sequence ID" value="MBK9981630.1"/>
    <property type="molecule type" value="Genomic_DNA"/>
</dbReference>
<accession>A0A9D7SQZ0</accession>
<feature type="domain" description="Lipoyl-binding" evidence="4">
    <location>
        <begin position="92"/>
        <end position="168"/>
    </location>
</feature>
<dbReference type="CDD" id="cd06850">
    <property type="entry name" value="biotinyl_domain"/>
    <property type="match status" value="1"/>
</dbReference>
<dbReference type="NCBIfam" id="TIGR00531">
    <property type="entry name" value="BCCP"/>
    <property type="match status" value="1"/>
</dbReference>
<keyword evidence="2" id="KW-0092">Biotin</keyword>
<dbReference type="InterPro" id="IPR011053">
    <property type="entry name" value="Single_hybrid_motif"/>
</dbReference>
<dbReference type="PRINTS" id="PR01071">
    <property type="entry name" value="ACOABIOTINCC"/>
</dbReference>
<organism evidence="5 6">
    <name type="scientific">Candidatus Opimibacter skivensis</name>
    <dbReference type="NCBI Taxonomy" id="2982028"/>
    <lineage>
        <taxon>Bacteria</taxon>
        <taxon>Pseudomonadati</taxon>
        <taxon>Bacteroidota</taxon>
        <taxon>Saprospiria</taxon>
        <taxon>Saprospirales</taxon>
        <taxon>Saprospiraceae</taxon>
        <taxon>Candidatus Opimibacter</taxon>
    </lineage>
</organism>
<dbReference type="GO" id="GO:0009317">
    <property type="term" value="C:acetyl-CoA carboxylase complex"/>
    <property type="evidence" value="ECO:0007669"/>
    <property type="project" value="InterPro"/>
</dbReference>
<dbReference type="NCBIfam" id="NF005457">
    <property type="entry name" value="PRK07051.1"/>
    <property type="match status" value="1"/>
</dbReference>
<keyword evidence="2" id="KW-0276">Fatty acid metabolism</keyword>
<evidence type="ECO:0000259" key="4">
    <source>
        <dbReference type="PROSITE" id="PS50968"/>
    </source>
</evidence>
<reference evidence="5 6" key="1">
    <citation type="submission" date="2020-10" db="EMBL/GenBank/DDBJ databases">
        <title>Connecting structure to function with the recovery of over 1000 high-quality activated sludge metagenome-assembled genomes encoding full-length rRNA genes using long-read sequencing.</title>
        <authorList>
            <person name="Singleton C.M."/>
            <person name="Petriglieri F."/>
            <person name="Kristensen J.M."/>
            <person name="Kirkegaard R.H."/>
            <person name="Michaelsen T.Y."/>
            <person name="Andersen M.H."/>
            <person name="Karst S.M."/>
            <person name="Dueholm M.S."/>
            <person name="Nielsen P.H."/>
            <person name="Albertsen M."/>
        </authorList>
    </citation>
    <scope>NUCLEOTIDE SEQUENCE [LARGE SCALE GENOMIC DNA]</scope>
    <source>
        <strain evidence="5">Ribe_18-Q3-R11-54_MAXAC.273</strain>
    </source>
</reference>
<dbReference type="AlphaFoldDB" id="A0A9D7SQZ0"/>
<evidence type="ECO:0000313" key="5">
    <source>
        <dbReference type="EMBL" id="MBK9981630.1"/>
    </source>
</evidence>
<feature type="region of interest" description="Disordered" evidence="3">
    <location>
        <begin position="48"/>
        <end position="87"/>
    </location>
</feature>
<dbReference type="InterPro" id="IPR000089">
    <property type="entry name" value="Biotin_lipoyl"/>
</dbReference>
<dbReference type="PROSITE" id="PS50968">
    <property type="entry name" value="BIOTINYL_LIPOYL"/>
    <property type="match status" value="1"/>
</dbReference>
<dbReference type="Gene3D" id="2.40.50.100">
    <property type="match status" value="1"/>
</dbReference>
<dbReference type="PANTHER" id="PTHR47597:SF1">
    <property type="entry name" value="IS A MEMBER OF THE PF|00364 BIOTIN-REQUIRING ENZYMES FAMILY-RELATED"/>
    <property type="match status" value="1"/>
</dbReference>
<dbReference type="Proteomes" id="UP000808337">
    <property type="component" value="Unassembled WGS sequence"/>
</dbReference>
<dbReference type="InterPro" id="IPR001249">
    <property type="entry name" value="AcCoA_biotinCC"/>
</dbReference>
<evidence type="ECO:0000313" key="6">
    <source>
        <dbReference type="Proteomes" id="UP000808337"/>
    </source>
</evidence>
<proteinExistence type="predicted"/>
<dbReference type="PANTHER" id="PTHR47597">
    <property type="entry name" value="IS A MEMBER OF THE PF|00364 BIOTIN-REQUIRING ENZYMES FAMILY-RELATED"/>
    <property type="match status" value="1"/>
</dbReference>
<keyword evidence="2" id="KW-0444">Lipid biosynthesis</keyword>
<sequence>MDSKEIQELLKLINRLELAEFKYKQGEVAFSVKTKYYHHRSMDFGPAMGPLQVTSHTPQSTSSAQPSAPVKTNVESEGNGSGPAAVAPKDNLVEVRSPIVGTFYRSSSPDKPVYVKPGDAIEVGSVLCIIEAMKLFNEIESEVAGKIVKIVVEDASPVEYDQVLFLVDPNG</sequence>
<dbReference type="GO" id="GO:0003989">
    <property type="term" value="F:acetyl-CoA carboxylase activity"/>
    <property type="evidence" value="ECO:0007669"/>
    <property type="project" value="InterPro"/>
</dbReference>
<gene>
    <name evidence="5" type="primary">accB</name>
    <name evidence="5" type="ORF">IPP15_04270</name>
</gene>
<protein>
    <recommendedName>
        <fullName evidence="2">Biotin carboxyl carrier protein of acetyl-CoA carboxylase</fullName>
    </recommendedName>
</protein>
<comment type="caution">
    <text evidence="5">The sequence shown here is derived from an EMBL/GenBank/DDBJ whole genome shotgun (WGS) entry which is preliminary data.</text>
</comment>
<dbReference type="InterPro" id="IPR053217">
    <property type="entry name" value="ACC_Biotin_Carrier"/>
</dbReference>
<comment type="pathway">
    <text evidence="2">Lipid metabolism; fatty acid biosynthesis.</text>
</comment>